<sequence>EELGRHDTLNEFEHWWKNPVEIFLGLFALANAGVVLSSFGTGTWLVLAGLLIGKPVGITLFTWLGQKIFKLELPTGMDFRHLLTVGMVAGIGFTVALFVATAAFKPGTPGLDPVKMGALGSFAAAFMAIIGARAMGIRPGGAATNKEEPAAETGKEEDASAD</sequence>
<feature type="region of interest" description="Disordered" evidence="6">
    <location>
        <begin position="140"/>
        <end position="162"/>
    </location>
</feature>
<accession>A0A383AXA3</accession>
<dbReference type="InterPro" id="IPR023171">
    <property type="entry name" value="Na/H_antiporter_dom_sf"/>
</dbReference>
<dbReference type="PANTHER" id="PTHR30341">
    <property type="entry name" value="SODIUM ION/PROTON ANTIPORTER NHAA-RELATED"/>
    <property type="match status" value="1"/>
</dbReference>
<evidence type="ECO:0000256" key="4">
    <source>
        <dbReference type="ARBA" id="ARBA00022989"/>
    </source>
</evidence>
<evidence type="ECO:0000313" key="8">
    <source>
        <dbReference type="EMBL" id="SVE12169.1"/>
    </source>
</evidence>
<evidence type="ECO:0000256" key="7">
    <source>
        <dbReference type="SAM" id="Phobius"/>
    </source>
</evidence>
<dbReference type="GO" id="GO:0015385">
    <property type="term" value="F:sodium:proton antiporter activity"/>
    <property type="evidence" value="ECO:0007669"/>
    <property type="project" value="TreeGrafter"/>
</dbReference>
<gene>
    <name evidence="8" type="ORF">METZ01_LOCUS465023</name>
</gene>
<organism evidence="8">
    <name type="scientific">marine metagenome</name>
    <dbReference type="NCBI Taxonomy" id="408172"/>
    <lineage>
        <taxon>unclassified sequences</taxon>
        <taxon>metagenomes</taxon>
        <taxon>ecological metagenomes</taxon>
    </lineage>
</organism>
<keyword evidence="5 7" id="KW-0472">Membrane</keyword>
<evidence type="ECO:0000256" key="6">
    <source>
        <dbReference type="SAM" id="MobiDB-lite"/>
    </source>
</evidence>
<dbReference type="AlphaFoldDB" id="A0A383AXA3"/>
<feature type="transmembrane region" description="Helical" evidence="7">
    <location>
        <begin position="45"/>
        <end position="64"/>
    </location>
</feature>
<feature type="non-terminal residue" evidence="8">
    <location>
        <position position="1"/>
    </location>
</feature>
<name>A0A383AXA3_9ZZZZ</name>
<dbReference type="EMBL" id="UINC01195554">
    <property type="protein sequence ID" value="SVE12169.1"/>
    <property type="molecule type" value="Genomic_DNA"/>
</dbReference>
<feature type="transmembrane region" description="Helical" evidence="7">
    <location>
        <begin position="85"/>
        <end position="104"/>
    </location>
</feature>
<dbReference type="InterPro" id="IPR004670">
    <property type="entry name" value="NhaA"/>
</dbReference>
<comment type="subcellular location">
    <subcellularLocation>
        <location evidence="1">Cell inner membrane</location>
        <topology evidence="1">Multi-pass membrane protein</topology>
    </subcellularLocation>
</comment>
<evidence type="ECO:0000256" key="2">
    <source>
        <dbReference type="ARBA" id="ARBA00022475"/>
    </source>
</evidence>
<keyword evidence="3 7" id="KW-0812">Transmembrane</keyword>
<dbReference type="PANTHER" id="PTHR30341:SF0">
    <property type="entry name" value="NA(+)_H(+) ANTIPORTER NHAA"/>
    <property type="match status" value="1"/>
</dbReference>
<keyword evidence="4 7" id="KW-1133">Transmembrane helix</keyword>
<dbReference type="GO" id="GO:0005886">
    <property type="term" value="C:plasma membrane"/>
    <property type="evidence" value="ECO:0007669"/>
    <property type="project" value="UniProtKB-SubCell"/>
</dbReference>
<proteinExistence type="predicted"/>
<feature type="transmembrane region" description="Helical" evidence="7">
    <location>
        <begin position="116"/>
        <end position="136"/>
    </location>
</feature>
<evidence type="ECO:0008006" key="9">
    <source>
        <dbReference type="Google" id="ProtNLM"/>
    </source>
</evidence>
<feature type="transmembrane region" description="Helical" evidence="7">
    <location>
        <begin position="20"/>
        <end position="39"/>
    </location>
</feature>
<evidence type="ECO:0000256" key="1">
    <source>
        <dbReference type="ARBA" id="ARBA00004429"/>
    </source>
</evidence>
<evidence type="ECO:0000256" key="3">
    <source>
        <dbReference type="ARBA" id="ARBA00022692"/>
    </source>
</evidence>
<dbReference type="Pfam" id="PF06965">
    <property type="entry name" value="Na_H_antiport_1"/>
    <property type="match status" value="1"/>
</dbReference>
<reference evidence="8" key="1">
    <citation type="submission" date="2018-05" db="EMBL/GenBank/DDBJ databases">
        <authorList>
            <person name="Lanie J.A."/>
            <person name="Ng W.-L."/>
            <person name="Kazmierczak K.M."/>
            <person name="Andrzejewski T.M."/>
            <person name="Davidsen T.M."/>
            <person name="Wayne K.J."/>
            <person name="Tettelin H."/>
            <person name="Glass J.I."/>
            <person name="Rusch D."/>
            <person name="Podicherti R."/>
            <person name="Tsui H.-C.T."/>
            <person name="Winkler M.E."/>
        </authorList>
    </citation>
    <scope>NUCLEOTIDE SEQUENCE</scope>
</reference>
<feature type="compositionally biased region" description="Basic and acidic residues" evidence="6">
    <location>
        <begin position="145"/>
        <end position="162"/>
    </location>
</feature>
<dbReference type="GO" id="GO:0006885">
    <property type="term" value="P:regulation of pH"/>
    <property type="evidence" value="ECO:0007669"/>
    <property type="project" value="InterPro"/>
</dbReference>
<evidence type="ECO:0000256" key="5">
    <source>
        <dbReference type="ARBA" id="ARBA00023136"/>
    </source>
</evidence>
<keyword evidence="2" id="KW-1003">Cell membrane</keyword>
<dbReference type="Gene3D" id="1.20.1530.10">
    <property type="entry name" value="Na+/H+ antiporter like domain"/>
    <property type="match status" value="1"/>
</dbReference>
<protein>
    <recommendedName>
        <fullName evidence="9">Sodium:proton antiporter</fullName>
    </recommendedName>
</protein>